<name>A0A1M5UCL0_9BRAD</name>
<reference evidence="2 3" key="1">
    <citation type="submission" date="2016-11" db="EMBL/GenBank/DDBJ databases">
        <authorList>
            <person name="Jaros S."/>
            <person name="Januszkiewicz K."/>
            <person name="Wedrychowicz H."/>
        </authorList>
    </citation>
    <scope>NUCLEOTIDE SEQUENCE [LARGE SCALE GENOMIC DNA]</scope>
    <source>
        <strain evidence="2 3">GAS242</strain>
    </source>
</reference>
<proteinExistence type="predicted"/>
<feature type="transmembrane region" description="Helical" evidence="1">
    <location>
        <begin position="151"/>
        <end position="169"/>
    </location>
</feature>
<evidence type="ECO:0000313" key="3">
    <source>
        <dbReference type="Proteomes" id="UP000190675"/>
    </source>
</evidence>
<feature type="transmembrane region" description="Helical" evidence="1">
    <location>
        <begin position="49"/>
        <end position="67"/>
    </location>
</feature>
<keyword evidence="1" id="KW-0812">Transmembrane</keyword>
<dbReference type="EMBL" id="LT670818">
    <property type="protein sequence ID" value="SHH60774.1"/>
    <property type="molecule type" value="Genomic_DNA"/>
</dbReference>
<gene>
    <name evidence="2" type="ORF">SAMN05444169_8322</name>
</gene>
<feature type="transmembrane region" description="Helical" evidence="1">
    <location>
        <begin position="79"/>
        <end position="95"/>
    </location>
</feature>
<evidence type="ECO:0008006" key="4">
    <source>
        <dbReference type="Google" id="ProtNLM"/>
    </source>
</evidence>
<dbReference type="RefSeq" id="WP_079571682.1">
    <property type="nucleotide sequence ID" value="NZ_LT670818.1"/>
</dbReference>
<dbReference type="AlphaFoldDB" id="A0A1M5UCL0"/>
<feature type="transmembrane region" description="Helical" evidence="1">
    <location>
        <begin position="12"/>
        <end position="37"/>
    </location>
</feature>
<evidence type="ECO:0000256" key="1">
    <source>
        <dbReference type="SAM" id="Phobius"/>
    </source>
</evidence>
<feature type="transmembrane region" description="Helical" evidence="1">
    <location>
        <begin position="124"/>
        <end position="145"/>
    </location>
</feature>
<keyword evidence="1" id="KW-0472">Membrane</keyword>
<dbReference type="OrthoDB" id="3870305at2"/>
<accession>A0A1M5UCL0</accession>
<dbReference type="Proteomes" id="UP000190675">
    <property type="component" value="Chromosome I"/>
</dbReference>
<evidence type="ECO:0000313" key="2">
    <source>
        <dbReference type="EMBL" id="SHH60774.1"/>
    </source>
</evidence>
<organism evidence="2 3">
    <name type="scientific">Bradyrhizobium erythrophlei</name>
    <dbReference type="NCBI Taxonomy" id="1437360"/>
    <lineage>
        <taxon>Bacteria</taxon>
        <taxon>Pseudomonadati</taxon>
        <taxon>Pseudomonadota</taxon>
        <taxon>Alphaproteobacteria</taxon>
        <taxon>Hyphomicrobiales</taxon>
        <taxon>Nitrobacteraceae</taxon>
        <taxon>Bradyrhizobium</taxon>
    </lineage>
</organism>
<keyword evidence="1" id="KW-1133">Transmembrane helix</keyword>
<protein>
    <recommendedName>
        <fullName evidence="4">Intracellular septation protein A</fullName>
    </recommendedName>
</protein>
<sequence>MVIFLILAPYGAFATLMLFASAAASLFVSAAICLAVIGYDVFRGRPIKMLGAGSAILFAALGCYVTLLDSGMAPSAVKLTVDVGVLAISLMSLVIRRPFTLQYAREAVDAETAQLPGFLKANYVITWAWTACFVLMVLANVLLIYLPGLPLWAGIAIAFAARNTAVYFTKWYPGYHRAKFSAPAASLDVV</sequence>